<dbReference type="PANTHER" id="PTHR48079">
    <property type="entry name" value="PROTEIN YEEZ"/>
    <property type="match status" value="1"/>
</dbReference>
<dbReference type="SUPFAM" id="SSF51735">
    <property type="entry name" value="NAD(P)-binding Rossmann-fold domains"/>
    <property type="match status" value="1"/>
</dbReference>
<reference evidence="2 3" key="2">
    <citation type="journal article" date="2011" name="J. Antibiot.">
        <title>Furaquinocins I and J: novel polyketide isoprenoid hybrid compounds from Streptomyces reveromyceticus SN-593.</title>
        <authorList>
            <person name="Panthee S."/>
            <person name="Takahashi S."/>
            <person name="Takagi H."/>
            <person name="Nogawa T."/>
            <person name="Oowada E."/>
            <person name="Uramoto M."/>
            <person name="Osada H."/>
        </authorList>
    </citation>
    <scope>NUCLEOTIDE SEQUENCE [LARGE SCALE GENOMIC DNA]</scope>
    <source>
        <strain evidence="2 3">SN-593</strain>
    </source>
</reference>
<dbReference type="InterPro" id="IPR036291">
    <property type="entry name" value="NAD(P)-bd_dom_sf"/>
</dbReference>
<keyword evidence="3" id="KW-1185">Reference proteome</keyword>
<dbReference type="GO" id="GO:0004029">
    <property type="term" value="F:aldehyde dehydrogenase (NAD+) activity"/>
    <property type="evidence" value="ECO:0007669"/>
    <property type="project" value="TreeGrafter"/>
</dbReference>
<keyword evidence="2" id="KW-0413">Isomerase</keyword>
<reference evidence="2 3" key="4">
    <citation type="journal article" date="2020" name="Sci. Rep.">
        <title>beta-carboline chemical signals induce reveromycin production through a LuxR family regulator in Streptomyces sp. SN-593.</title>
        <authorList>
            <person name="Panthee S."/>
            <person name="Kito N."/>
            <person name="Hayashi T."/>
            <person name="Shimizu T."/>
            <person name="Ishikawa J."/>
            <person name="Hamamoto H."/>
            <person name="Osada H."/>
            <person name="Takahashi S."/>
        </authorList>
    </citation>
    <scope>NUCLEOTIDE SEQUENCE [LARGE SCALE GENOMIC DNA]</scope>
    <source>
        <strain evidence="2 3">SN-593</strain>
    </source>
</reference>
<evidence type="ECO:0000313" key="3">
    <source>
        <dbReference type="Proteomes" id="UP000595703"/>
    </source>
</evidence>
<dbReference type="Proteomes" id="UP000595703">
    <property type="component" value="Chromosome"/>
</dbReference>
<dbReference type="Pfam" id="PF01370">
    <property type="entry name" value="Epimerase"/>
    <property type="match status" value="1"/>
</dbReference>
<name>A0A7U3VNW4_9ACTN</name>
<dbReference type="GO" id="GO:0016853">
    <property type="term" value="F:isomerase activity"/>
    <property type="evidence" value="ECO:0007669"/>
    <property type="project" value="UniProtKB-KW"/>
</dbReference>
<dbReference type="RefSeq" id="WP_202234272.1">
    <property type="nucleotide sequence ID" value="NZ_AP018365.1"/>
</dbReference>
<protein>
    <submittedName>
        <fullName evidence="2">Putative 3-beta hydroxysteroid dehydrogenase/isomerase</fullName>
    </submittedName>
</protein>
<gene>
    <name evidence="2" type="ORF">RVR_4123</name>
</gene>
<reference evidence="2 3" key="3">
    <citation type="journal article" date="2011" name="Nat. Chem. Biol.">
        <title>Reveromycin A biosynthesis uses RevG and RevJ for stereospecific spiroacetal formation.</title>
        <authorList>
            <person name="Takahashi S."/>
            <person name="Toyoda A."/>
            <person name="Sekiyama Y."/>
            <person name="Takagi H."/>
            <person name="Nogawa T."/>
            <person name="Uramoto M."/>
            <person name="Suzuki R."/>
            <person name="Koshino H."/>
            <person name="Kumano T."/>
            <person name="Panthee S."/>
            <person name="Dairi T."/>
            <person name="Ishikawa J."/>
            <person name="Ikeda H."/>
            <person name="Sakaki Y."/>
            <person name="Osada H."/>
        </authorList>
    </citation>
    <scope>NUCLEOTIDE SEQUENCE [LARGE SCALE GENOMIC DNA]</scope>
    <source>
        <strain evidence="2 3">SN-593</strain>
    </source>
</reference>
<organism evidence="2 3">
    <name type="scientific">Actinacidiphila reveromycinica</name>
    <dbReference type="NCBI Taxonomy" id="659352"/>
    <lineage>
        <taxon>Bacteria</taxon>
        <taxon>Bacillati</taxon>
        <taxon>Actinomycetota</taxon>
        <taxon>Actinomycetes</taxon>
        <taxon>Kitasatosporales</taxon>
        <taxon>Streptomycetaceae</taxon>
        <taxon>Actinacidiphila</taxon>
    </lineage>
</organism>
<dbReference type="Gene3D" id="3.40.50.720">
    <property type="entry name" value="NAD(P)-binding Rossmann-like Domain"/>
    <property type="match status" value="1"/>
</dbReference>
<accession>A0A7U3VNW4</accession>
<dbReference type="InterPro" id="IPR051783">
    <property type="entry name" value="NAD(P)-dependent_oxidoreduct"/>
</dbReference>
<dbReference type="InterPro" id="IPR001509">
    <property type="entry name" value="Epimerase_deHydtase"/>
</dbReference>
<dbReference type="CDD" id="cd05262">
    <property type="entry name" value="SDR_a7"/>
    <property type="match status" value="1"/>
</dbReference>
<proteinExistence type="predicted"/>
<reference evidence="2 3" key="1">
    <citation type="journal article" date="2010" name="J. Bacteriol.">
        <title>Biochemical characterization of a novel indole prenyltransferase from Streptomyces sp. SN-593.</title>
        <authorList>
            <person name="Takahashi S."/>
            <person name="Takagi H."/>
            <person name="Toyoda A."/>
            <person name="Uramoto M."/>
            <person name="Nogawa T."/>
            <person name="Ueki M."/>
            <person name="Sakaki Y."/>
            <person name="Osada H."/>
        </authorList>
    </citation>
    <scope>NUCLEOTIDE SEQUENCE [LARGE SCALE GENOMIC DNA]</scope>
    <source>
        <strain evidence="2 3">SN-593</strain>
    </source>
</reference>
<dbReference type="KEGG" id="arev:RVR_4123"/>
<feature type="domain" description="NAD-dependent epimerase/dehydratase" evidence="1">
    <location>
        <begin position="3"/>
        <end position="215"/>
    </location>
</feature>
<dbReference type="GO" id="GO:0005737">
    <property type="term" value="C:cytoplasm"/>
    <property type="evidence" value="ECO:0007669"/>
    <property type="project" value="TreeGrafter"/>
</dbReference>
<dbReference type="PANTHER" id="PTHR48079:SF6">
    <property type="entry name" value="NAD(P)-BINDING DOMAIN-CONTAINING PROTEIN-RELATED"/>
    <property type="match status" value="1"/>
</dbReference>
<dbReference type="AlphaFoldDB" id="A0A7U3VNW4"/>
<evidence type="ECO:0000259" key="1">
    <source>
        <dbReference type="Pfam" id="PF01370"/>
    </source>
</evidence>
<evidence type="ECO:0000313" key="2">
    <source>
        <dbReference type="EMBL" id="BBA98075.1"/>
    </source>
</evidence>
<dbReference type="EMBL" id="AP018365">
    <property type="protein sequence ID" value="BBA98075.1"/>
    <property type="molecule type" value="Genomic_DNA"/>
</dbReference>
<sequence>MRVFVTGGSGFVGGAVVRDLVGAGHQVLGLARSDASAAVLAAAGATPHRGSLEDLDSLRAGASGADGVVHTAFDTADLARFAENGRTERSALRAIGGVLAGSGRPLVVTAGFAPVVPEQPGRPVTEDDLPRPAGPFGRDAELTAAALVEDGVCVSVVRLPCVHGDGDRFTVPRYIDVAVRTGVSAYVGDGGNRWPAVHHADAARVYRLALEAAVPGARHHAVAEEGVPFRDVAEVIGRRLCVPVTSLGADEAAAHFGVLAYFAQSDGPASSTLTRQRLGWEPVGPGLLRDIDRPSYYTAPAAPRPT</sequence>